<proteinExistence type="predicted"/>
<dbReference type="InterPro" id="IPR026898">
    <property type="entry name" value="PrsW"/>
</dbReference>
<keyword evidence="1" id="KW-0812">Transmembrane</keyword>
<feature type="transmembrane region" description="Helical" evidence="1">
    <location>
        <begin position="123"/>
        <end position="143"/>
    </location>
</feature>
<feature type="transmembrane region" description="Helical" evidence="1">
    <location>
        <begin position="237"/>
        <end position="261"/>
    </location>
</feature>
<feature type="transmembrane region" description="Helical" evidence="1">
    <location>
        <begin position="21"/>
        <end position="41"/>
    </location>
</feature>
<feature type="transmembrane region" description="Helical" evidence="1">
    <location>
        <begin position="88"/>
        <end position="111"/>
    </location>
</feature>
<gene>
    <name evidence="2" type="ORF">PVT01_110025500</name>
</gene>
<feature type="transmembrane region" description="Helical" evidence="1">
    <location>
        <begin position="305"/>
        <end position="331"/>
    </location>
</feature>
<dbReference type="Proteomes" id="UP000196402">
    <property type="component" value="Chromosome 11"/>
</dbReference>
<name>A0A1G4GZR2_PLAVI</name>
<sequence>MHYEELTNDCCEEGSTNVERISLAGCTRLVYCFFSIAFLIVFSCATIGKNGIVCLVLSFSPSCVYLYLFGRQIKRRIKIAHAVEMMLYGALLSVFLAGNLEYSFSLFFFHFCYICFVKDVGGTLLFVCSVVVFFYFFLVVAYVEEVSKILPMIFVQMNEKKNKNEYVELPLVDSTGFLNEGAHEADQDEKKDTGVDKFRYIYANDTLEYIFFSLCSSAGFSSTENLLYAAQATRQNFLSIIVLRNLICVLFHMSCSGVASYNIATRVKQKSCAANLLGVLGCLFTSSLFHALYDYSIFFSSFSIPAYQASFLTLLFVYCFFCMLLIFSVLVRRSAKGRGGGHSCG</sequence>
<evidence type="ECO:0000313" key="3">
    <source>
        <dbReference type="Proteomes" id="UP000196402"/>
    </source>
</evidence>
<accession>A0A1G4GZR2</accession>
<evidence type="ECO:0008006" key="4">
    <source>
        <dbReference type="Google" id="ProtNLM"/>
    </source>
</evidence>
<feature type="transmembrane region" description="Helical" evidence="1">
    <location>
        <begin position="273"/>
        <end position="293"/>
    </location>
</feature>
<dbReference type="eggNOG" id="ENOG502QXVB">
    <property type="taxonomic scope" value="Eukaryota"/>
</dbReference>
<dbReference type="VEuPathDB" id="PlasmoDB:PVX_114520"/>
<evidence type="ECO:0000313" key="2">
    <source>
        <dbReference type="EMBL" id="SCO68113.1"/>
    </source>
</evidence>
<protein>
    <recommendedName>
        <fullName evidence="4">Protease</fullName>
    </recommendedName>
</protein>
<dbReference type="Pfam" id="PF13367">
    <property type="entry name" value="PrsW-protease"/>
    <property type="match status" value="1"/>
</dbReference>
<feature type="transmembrane region" description="Helical" evidence="1">
    <location>
        <begin position="47"/>
        <end position="68"/>
    </location>
</feature>
<evidence type="ECO:0000256" key="1">
    <source>
        <dbReference type="SAM" id="Phobius"/>
    </source>
</evidence>
<dbReference type="AlphaFoldDB" id="A0A1G4GZR2"/>
<dbReference type="VEuPathDB" id="PlasmoDB:PVW1_110026700"/>
<keyword evidence="1" id="KW-1133">Transmembrane helix</keyword>
<keyword evidence="1" id="KW-0472">Membrane</keyword>
<reference evidence="2 3" key="1">
    <citation type="submission" date="2016-07" db="EMBL/GenBank/DDBJ databases">
        <authorList>
            <consortium name="Pathogen Informatics"/>
        </authorList>
    </citation>
    <scope>NUCLEOTIDE SEQUENCE [LARGE SCALE GENOMIC DNA]</scope>
</reference>
<dbReference type="EMBL" id="LT615249">
    <property type="protein sequence ID" value="SCO68113.1"/>
    <property type="molecule type" value="Genomic_DNA"/>
</dbReference>
<organism evidence="2 3">
    <name type="scientific">Plasmodium vivax</name>
    <name type="common">malaria parasite P. vivax</name>
    <dbReference type="NCBI Taxonomy" id="5855"/>
    <lineage>
        <taxon>Eukaryota</taxon>
        <taxon>Sar</taxon>
        <taxon>Alveolata</taxon>
        <taxon>Apicomplexa</taxon>
        <taxon>Aconoidasida</taxon>
        <taxon>Haemosporida</taxon>
        <taxon>Plasmodiidae</taxon>
        <taxon>Plasmodium</taxon>
        <taxon>Plasmodium (Plasmodium)</taxon>
    </lineage>
</organism>
<feature type="transmembrane region" description="Helical" evidence="1">
    <location>
        <begin position="209"/>
        <end position="231"/>
    </location>
</feature>
<dbReference type="VEuPathDB" id="PlasmoDB:PVPAM_110025200"/>
<dbReference type="GO" id="GO:0008233">
    <property type="term" value="F:peptidase activity"/>
    <property type="evidence" value="ECO:0007669"/>
    <property type="project" value="InterPro"/>
</dbReference>
<dbReference type="VEuPathDB" id="PlasmoDB:PVP01_1121100"/>